<evidence type="ECO:0008006" key="4">
    <source>
        <dbReference type="Google" id="ProtNLM"/>
    </source>
</evidence>
<dbReference type="EMBL" id="BSNJ01000008">
    <property type="protein sequence ID" value="GLQ21969.1"/>
    <property type="molecule type" value="Genomic_DNA"/>
</dbReference>
<protein>
    <recommendedName>
        <fullName evidence="4">Lipoprotein</fullName>
    </recommendedName>
</protein>
<evidence type="ECO:0000313" key="3">
    <source>
        <dbReference type="Proteomes" id="UP001161390"/>
    </source>
</evidence>
<evidence type="ECO:0000313" key="2">
    <source>
        <dbReference type="EMBL" id="GLQ21969.1"/>
    </source>
</evidence>
<organism evidence="2 3">
    <name type="scientific">Algimonas porphyrae</name>
    <dbReference type="NCBI Taxonomy" id="1128113"/>
    <lineage>
        <taxon>Bacteria</taxon>
        <taxon>Pseudomonadati</taxon>
        <taxon>Pseudomonadota</taxon>
        <taxon>Alphaproteobacteria</taxon>
        <taxon>Maricaulales</taxon>
        <taxon>Robiginitomaculaceae</taxon>
        <taxon>Algimonas</taxon>
    </lineage>
</organism>
<keyword evidence="3" id="KW-1185">Reference proteome</keyword>
<accession>A0ABQ5V4T8</accession>
<sequence length="205" mass="22052">MINRAHKGITAAVLTGILLAGCSDAQDPGGSVAVTPVKETPVEQTPASQDVSLDLDTALVPVNDRQIRTGGVSVLLDGRADYVVEPDALYIRFYDSLPMVQVFMDAKPEAGDAYELSLDVEQVAGDYAARVRAIFSRDCSTSGDDFNQVEQQLGQDAGEVTISVPHSFAYPHDCTKMVFQVLNAYPETPLTLRFDPNVATVTADQ</sequence>
<dbReference type="PROSITE" id="PS51257">
    <property type="entry name" value="PROKAR_LIPOPROTEIN"/>
    <property type="match status" value="1"/>
</dbReference>
<proteinExistence type="predicted"/>
<feature type="signal peptide" evidence="1">
    <location>
        <begin position="1"/>
        <end position="25"/>
    </location>
</feature>
<reference evidence="2" key="2">
    <citation type="submission" date="2023-01" db="EMBL/GenBank/DDBJ databases">
        <title>Draft genome sequence of Algimonas porphyrae strain NBRC 108216.</title>
        <authorList>
            <person name="Sun Q."/>
            <person name="Mori K."/>
        </authorList>
    </citation>
    <scope>NUCLEOTIDE SEQUENCE</scope>
    <source>
        <strain evidence="2">NBRC 108216</strain>
    </source>
</reference>
<feature type="chain" id="PRO_5045323402" description="Lipoprotein" evidence="1">
    <location>
        <begin position="26"/>
        <end position="205"/>
    </location>
</feature>
<reference evidence="2" key="1">
    <citation type="journal article" date="2014" name="Int. J. Syst. Evol. Microbiol.">
        <title>Complete genome of a new Firmicutes species belonging to the dominant human colonic microbiota ('Ruminococcus bicirculans') reveals two chromosomes and a selective capacity to utilize plant glucans.</title>
        <authorList>
            <consortium name="NISC Comparative Sequencing Program"/>
            <person name="Wegmann U."/>
            <person name="Louis P."/>
            <person name="Goesmann A."/>
            <person name="Henrissat B."/>
            <person name="Duncan S.H."/>
            <person name="Flint H.J."/>
        </authorList>
    </citation>
    <scope>NUCLEOTIDE SEQUENCE</scope>
    <source>
        <strain evidence="2">NBRC 108216</strain>
    </source>
</reference>
<dbReference type="Proteomes" id="UP001161390">
    <property type="component" value="Unassembled WGS sequence"/>
</dbReference>
<name>A0ABQ5V4T8_9PROT</name>
<keyword evidence="1" id="KW-0732">Signal</keyword>
<evidence type="ECO:0000256" key="1">
    <source>
        <dbReference type="SAM" id="SignalP"/>
    </source>
</evidence>
<gene>
    <name evidence="2" type="ORF">GCM10007854_29240</name>
</gene>
<dbReference type="RefSeq" id="WP_284374097.1">
    <property type="nucleotide sequence ID" value="NZ_BSNJ01000008.1"/>
</dbReference>
<comment type="caution">
    <text evidence="2">The sequence shown here is derived from an EMBL/GenBank/DDBJ whole genome shotgun (WGS) entry which is preliminary data.</text>
</comment>